<feature type="domain" description="DUF6537" evidence="3">
    <location>
        <begin position="239"/>
        <end position="446"/>
    </location>
</feature>
<dbReference type="EMBL" id="BSNX01000010">
    <property type="protein sequence ID" value="GLQ72016.1"/>
    <property type="molecule type" value="Genomic_DNA"/>
</dbReference>
<sequence length="487" mass="54503">MNLNKPIKIAILAMGGEGGGVLADWIVHLAEANGFYAQTTSVPGVAQRTGSTIYYVELFSRDIAEKHNAVPVLALMPIPEDVDIVLTSELMEAGRAIQRGLVTASQTVLISSTHRVYSYQERSDMGDGRVDSHSLIAHAEKSSKRLIKFDMAKVAAENKSVISSVLFGALSESGVLPFSREAFEHTIKQGGIGVKESLNAFNAACLLTSNGSTERSQPEPTFQRLSLHPLSHDFPKECQETISNGIERLLDYQDLHYAQEYVDLLNEMSLTEHPQLLEVVARHLALWLSYEDVMRVADLKVRASRFQRVREEVEAAQTQLLQIEEFMHPGLDEICDSLPASLGRWLKHSKALSGLVKKLTQEGRVVRTSSLSGFLLLFLLANWKKYRRITLRYKNERAAILDWIERIKHTALTNPAIAQEIALCQRLVKGYGDTHKRGMNNYRQVMSVTRQYPKQITPDLLRELREAALADEHGAKLSALKAQYSLD</sequence>
<keyword evidence="1" id="KW-0560">Oxidoreductase</keyword>
<evidence type="ECO:0000259" key="3">
    <source>
        <dbReference type="Pfam" id="PF20169"/>
    </source>
</evidence>
<dbReference type="InterPro" id="IPR046667">
    <property type="entry name" value="DUF6537"/>
</dbReference>
<accession>A0AAV5NPR9</accession>
<keyword evidence="5" id="KW-1185">Reference proteome</keyword>
<evidence type="ECO:0000313" key="4">
    <source>
        <dbReference type="EMBL" id="GLQ72016.1"/>
    </source>
</evidence>
<protein>
    <submittedName>
        <fullName evidence="4">Indolepyruvate oxidoreductase</fullName>
    </submittedName>
</protein>
<comment type="caution">
    <text evidence="4">The sequence shown here is derived from an EMBL/GenBank/DDBJ whole genome shotgun (WGS) entry which is preliminary data.</text>
</comment>
<dbReference type="NCBIfam" id="NF006179">
    <property type="entry name" value="PRK08312.1"/>
    <property type="match status" value="1"/>
</dbReference>
<dbReference type="Gene3D" id="3.40.920.10">
    <property type="entry name" value="Pyruvate-ferredoxin oxidoreductase, PFOR, domain III"/>
    <property type="match status" value="1"/>
</dbReference>
<dbReference type="RefSeq" id="WP_126609600.1">
    <property type="nucleotide sequence ID" value="NZ_AP025145.1"/>
</dbReference>
<dbReference type="InterPro" id="IPR019752">
    <property type="entry name" value="Pyrv/ketoisovalerate_OxRed_cat"/>
</dbReference>
<reference evidence="5" key="1">
    <citation type="journal article" date="2019" name="Int. J. Syst. Evol. Microbiol.">
        <title>The Global Catalogue of Microorganisms (GCM) 10K type strain sequencing project: providing services to taxonomists for standard genome sequencing and annotation.</title>
        <authorList>
            <consortium name="The Broad Institute Genomics Platform"/>
            <consortium name="The Broad Institute Genome Sequencing Center for Infectious Disease"/>
            <person name="Wu L."/>
            <person name="Ma J."/>
        </authorList>
    </citation>
    <scope>NUCLEOTIDE SEQUENCE [LARGE SCALE GENOMIC DNA]</scope>
    <source>
        <strain evidence="5">NBRC 15640</strain>
    </source>
</reference>
<evidence type="ECO:0000259" key="2">
    <source>
        <dbReference type="Pfam" id="PF01558"/>
    </source>
</evidence>
<dbReference type="AlphaFoldDB" id="A0AAV5NPR9"/>
<feature type="domain" description="Pyruvate/ketoisovalerate oxidoreductase catalytic" evidence="2">
    <location>
        <begin position="15"/>
        <end position="203"/>
    </location>
</feature>
<proteinExistence type="predicted"/>
<name>A0AAV5NPR9_9VIBR</name>
<dbReference type="Pfam" id="PF01558">
    <property type="entry name" value="POR"/>
    <property type="match status" value="1"/>
</dbReference>
<dbReference type="InterPro" id="IPR002869">
    <property type="entry name" value="Pyrv_flavodox_OxRed_cen"/>
</dbReference>
<evidence type="ECO:0000313" key="5">
    <source>
        <dbReference type="Proteomes" id="UP001156690"/>
    </source>
</evidence>
<organism evidence="4 5">
    <name type="scientific">Vibrio penaeicida</name>
    <dbReference type="NCBI Taxonomy" id="104609"/>
    <lineage>
        <taxon>Bacteria</taxon>
        <taxon>Pseudomonadati</taxon>
        <taxon>Pseudomonadota</taxon>
        <taxon>Gammaproteobacteria</taxon>
        <taxon>Vibrionales</taxon>
        <taxon>Vibrionaceae</taxon>
        <taxon>Vibrio</taxon>
    </lineage>
</organism>
<dbReference type="Pfam" id="PF20169">
    <property type="entry name" value="DUF6537"/>
    <property type="match status" value="1"/>
</dbReference>
<evidence type="ECO:0000256" key="1">
    <source>
        <dbReference type="ARBA" id="ARBA00023002"/>
    </source>
</evidence>
<dbReference type="GO" id="GO:0016903">
    <property type="term" value="F:oxidoreductase activity, acting on the aldehyde or oxo group of donors"/>
    <property type="evidence" value="ECO:0007669"/>
    <property type="project" value="InterPro"/>
</dbReference>
<gene>
    <name evidence="4" type="ORF">GCM10007932_13760</name>
</gene>
<dbReference type="Proteomes" id="UP001156690">
    <property type="component" value="Unassembled WGS sequence"/>
</dbReference>